<protein>
    <submittedName>
        <fullName evidence="2">Uncharacterized protein</fullName>
    </submittedName>
</protein>
<feature type="compositionally biased region" description="Acidic residues" evidence="1">
    <location>
        <begin position="65"/>
        <end position="89"/>
    </location>
</feature>
<dbReference type="EMBL" id="JAHRHY010000008">
    <property type="protein sequence ID" value="KAG9067173.1"/>
    <property type="molecule type" value="Genomic_DNA"/>
</dbReference>
<proteinExistence type="predicted"/>
<keyword evidence="3" id="KW-1185">Reference proteome</keyword>
<organism evidence="2 3">
    <name type="scientific">Linnemannia hyalina</name>
    <dbReference type="NCBI Taxonomy" id="64524"/>
    <lineage>
        <taxon>Eukaryota</taxon>
        <taxon>Fungi</taxon>
        <taxon>Fungi incertae sedis</taxon>
        <taxon>Mucoromycota</taxon>
        <taxon>Mortierellomycotina</taxon>
        <taxon>Mortierellomycetes</taxon>
        <taxon>Mortierellales</taxon>
        <taxon>Mortierellaceae</taxon>
        <taxon>Linnemannia</taxon>
    </lineage>
</organism>
<comment type="caution">
    <text evidence="2">The sequence shown here is derived from an EMBL/GenBank/DDBJ whole genome shotgun (WGS) entry which is preliminary data.</text>
</comment>
<feature type="region of interest" description="Disordered" evidence="1">
    <location>
        <begin position="149"/>
        <end position="170"/>
    </location>
</feature>
<dbReference type="AlphaFoldDB" id="A0A9P7XV31"/>
<name>A0A9P7XV31_9FUNG</name>
<dbReference type="Proteomes" id="UP000707451">
    <property type="component" value="Unassembled WGS sequence"/>
</dbReference>
<dbReference type="OrthoDB" id="2437660at2759"/>
<feature type="compositionally biased region" description="Low complexity" evidence="1">
    <location>
        <begin position="27"/>
        <end position="36"/>
    </location>
</feature>
<evidence type="ECO:0000256" key="1">
    <source>
        <dbReference type="SAM" id="MobiDB-lite"/>
    </source>
</evidence>
<gene>
    <name evidence="2" type="ORF">KI688_011954</name>
</gene>
<feature type="compositionally biased region" description="Acidic residues" evidence="1">
    <location>
        <begin position="157"/>
        <end position="170"/>
    </location>
</feature>
<evidence type="ECO:0000313" key="3">
    <source>
        <dbReference type="Proteomes" id="UP000707451"/>
    </source>
</evidence>
<evidence type="ECO:0000313" key="2">
    <source>
        <dbReference type="EMBL" id="KAG9067173.1"/>
    </source>
</evidence>
<reference evidence="2" key="1">
    <citation type="submission" date="2021-06" db="EMBL/GenBank/DDBJ databases">
        <title>Genome Sequence of Mortierella hyaline Strain SCG-10, a Cold-Adapted, Nitrate-Reducing Fungus Isolated from Soil in Minnesota, USA.</title>
        <authorList>
            <person name="Aldossari N."/>
        </authorList>
    </citation>
    <scope>NUCLEOTIDE SEQUENCE</scope>
    <source>
        <strain evidence="2">SCG-10</strain>
    </source>
</reference>
<feature type="compositionally biased region" description="Gly residues" evidence="1">
    <location>
        <begin position="37"/>
        <end position="48"/>
    </location>
</feature>
<accession>A0A9P7XV31</accession>
<feature type="region of interest" description="Disordered" evidence="1">
    <location>
        <begin position="20"/>
        <end position="123"/>
    </location>
</feature>
<sequence>MSQCVIDFDTCHQICFPEQHLTGGPGPATLPAAPGTGAPGTGAPGTGAPGNENGNGPKKHKDVTDLDVTDNDGDDNDEDDYEGDQDDNELGMAVGADVGGGETKALHGKGKGNGRSGVKAAAKEAEALTLTPEEINRMQQAYEDVYDESIISAPAGGEDDAEFDDDPSDY</sequence>